<feature type="transmembrane region" description="Helical" evidence="1">
    <location>
        <begin position="54"/>
        <end position="76"/>
    </location>
</feature>
<dbReference type="RefSeq" id="WP_144303505.1">
    <property type="nucleotide sequence ID" value="NZ_QMIE01000011.1"/>
</dbReference>
<sequence>MTRTTGNRLRQLKPLLSGLLLIAMLCAIILYVWLAYQLAILIVLATGIRGQMEYAVLAVVGGAAFLVWRYVGLRLWRRGVAWMERIGEPDNPTTENTHGDDA</sequence>
<keyword evidence="1" id="KW-0812">Transmembrane</keyword>
<protein>
    <submittedName>
        <fullName evidence="2">Uncharacterized protein</fullName>
    </submittedName>
</protein>
<reference evidence="2 3" key="1">
    <citation type="submission" date="2018-06" db="EMBL/GenBank/DDBJ databases">
        <title>Complete genome of Desulfovibrio indonesiensis P37SLT.</title>
        <authorList>
            <person name="Crispim J.S."/>
            <person name="Vidigal P.M.P."/>
            <person name="Silva L.C.F."/>
            <person name="Laguardia C.N."/>
            <person name="Araujo L.C."/>
            <person name="Dias R.S."/>
            <person name="Sousa M.P."/>
            <person name="Paula S.O."/>
            <person name="Silva C."/>
        </authorList>
    </citation>
    <scope>NUCLEOTIDE SEQUENCE [LARGE SCALE GENOMIC DNA]</scope>
    <source>
        <strain evidence="2 3">P37SLT</strain>
    </source>
</reference>
<gene>
    <name evidence="2" type="ORF">DPQ33_12220</name>
</gene>
<dbReference type="Proteomes" id="UP000448292">
    <property type="component" value="Unassembled WGS sequence"/>
</dbReference>
<keyword evidence="1" id="KW-1133">Transmembrane helix</keyword>
<dbReference type="AlphaFoldDB" id="A0A7M3MCY7"/>
<accession>A0A7M3MCY7</accession>
<comment type="caution">
    <text evidence="2">The sequence shown here is derived from an EMBL/GenBank/DDBJ whole genome shotgun (WGS) entry which is preliminary data.</text>
</comment>
<evidence type="ECO:0000256" key="1">
    <source>
        <dbReference type="SAM" id="Phobius"/>
    </source>
</evidence>
<organism evidence="2 3">
    <name type="scientific">Oceanidesulfovibrio indonesiensis</name>
    <dbReference type="NCBI Taxonomy" id="54767"/>
    <lineage>
        <taxon>Bacteria</taxon>
        <taxon>Pseudomonadati</taxon>
        <taxon>Thermodesulfobacteriota</taxon>
        <taxon>Desulfovibrionia</taxon>
        <taxon>Desulfovibrionales</taxon>
        <taxon>Desulfovibrionaceae</taxon>
        <taxon>Oceanidesulfovibrio</taxon>
    </lineage>
</organism>
<evidence type="ECO:0000313" key="3">
    <source>
        <dbReference type="Proteomes" id="UP000448292"/>
    </source>
</evidence>
<dbReference type="EMBL" id="QMIE01000011">
    <property type="protein sequence ID" value="TVM16382.1"/>
    <property type="molecule type" value="Genomic_DNA"/>
</dbReference>
<name>A0A7M3MCY7_9BACT</name>
<proteinExistence type="predicted"/>
<keyword evidence="1" id="KW-0472">Membrane</keyword>
<feature type="transmembrane region" description="Helical" evidence="1">
    <location>
        <begin position="20"/>
        <end position="48"/>
    </location>
</feature>
<evidence type="ECO:0000313" key="2">
    <source>
        <dbReference type="EMBL" id="TVM16382.1"/>
    </source>
</evidence>
<dbReference type="OrthoDB" id="9910652at2"/>
<keyword evidence="3" id="KW-1185">Reference proteome</keyword>